<dbReference type="Pfam" id="PF04738">
    <property type="entry name" value="Lant_dehydr_N"/>
    <property type="match status" value="1"/>
</dbReference>
<dbReference type="Proteomes" id="UP001597601">
    <property type="component" value="Unassembled WGS sequence"/>
</dbReference>
<accession>A0ABW5XNT9</accession>
<organism evidence="3 4">
    <name type="scientific">Mucilaginibacter antarcticus</name>
    <dbReference type="NCBI Taxonomy" id="1855725"/>
    <lineage>
        <taxon>Bacteria</taxon>
        <taxon>Pseudomonadati</taxon>
        <taxon>Bacteroidota</taxon>
        <taxon>Sphingobacteriia</taxon>
        <taxon>Sphingobacteriales</taxon>
        <taxon>Sphingobacteriaceae</taxon>
        <taxon>Mucilaginibacter</taxon>
    </lineage>
</organism>
<proteinExistence type="predicted"/>
<dbReference type="Pfam" id="PF14028">
    <property type="entry name" value="Lant_dehydr_C"/>
    <property type="match status" value="1"/>
</dbReference>
<evidence type="ECO:0000313" key="3">
    <source>
        <dbReference type="EMBL" id="MFD2865449.1"/>
    </source>
</evidence>
<dbReference type="InterPro" id="IPR023809">
    <property type="entry name" value="Thiopep_bacteriocin_synth_dom"/>
</dbReference>
<feature type="domain" description="Thiopeptide-type bacteriocin biosynthesis" evidence="2">
    <location>
        <begin position="744"/>
        <end position="1004"/>
    </location>
</feature>
<evidence type="ECO:0000313" key="4">
    <source>
        <dbReference type="Proteomes" id="UP001597601"/>
    </source>
</evidence>
<evidence type="ECO:0000259" key="2">
    <source>
        <dbReference type="Pfam" id="PF14028"/>
    </source>
</evidence>
<comment type="caution">
    <text evidence="3">The sequence shown here is derived from an EMBL/GenBank/DDBJ whole genome shotgun (WGS) entry which is preliminary data.</text>
</comment>
<gene>
    <name evidence="3" type="ORF">ACFSYC_12180</name>
</gene>
<reference evidence="4" key="1">
    <citation type="journal article" date="2019" name="Int. J. Syst. Evol. Microbiol.">
        <title>The Global Catalogue of Microorganisms (GCM) 10K type strain sequencing project: providing services to taxonomists for standard genome sequencing and annotation.</title>
        <authorList>
            <consortium name="The Broad Institute Genomics Platform"/>
            <consortium name="The Broad Institute Genome Sequencing Center for Infectious Disease"/>
            <person name="Wu L."/>
            <person name="Ma J."/>
        </authorList>
    </citation>
    <scope>NUCLEOTIDE SEQUENCE [LARGE SCALE GENOMIC DNA]</scope>
    <source>
        <strain evidence="4">KCTC 52232</strain>
    </source>
</reference>
<keyword evidence="4" id="KW-1185">Reference proteome</keyword>
<dbReference type="EMBL" id="JBHUON010000014">
    <property type="protein sequence ID" value="MFD2865449.1"/>
    <property type="molecule type" value="Genomic_DNA"/>
</dbReference>
<sequence>MENYHFFEDIILRAPFFSHINYDQVKLDNIINDPYFQAALFLGSPGLYHMLEEKRFDSALLSDREKLSIQRYFNRMCFRPTPFGAFSSFSMTAWGKDETIVLKNEQAKLHLNIDQQIVNRLSSLLVSADPEQNKFMCNPALYQWGRDFRFITTTYANHQNKIYFELDSIENNKLTAALFLFCSNTFKSGKEIVTYMVDFTGCTIDVAKDYLLFLIDSGILMPATNNNIIGKDYLQVLLDQSHAASPLSTAVKEINRNLENLSFPDASLLKANADRINKLLSGGLDFRNPGPVFYAGLERSASQGSLFIDIQNQLRDGLKALSALVTPAQPGMLPQFIEDFKVMYDKQKIPLLQAVDPDIGIGYGTVTNANLDSDLLRSVKFKERKIDQLSLDWSEAHRMLFKKWNDRLNDGSPIALDEYDLQSLSSDSNLQSPPSMAALFRTTSDGIFLESLGGVTATALIGRFTSWNKEIQRLSKEITAIEQSANPNVIFADIGQLSDPHADNINRREHAYAYEIPVNVVSTLEKDYQIPLSDLWLSVIDNELILESHAHQKVIIPRLTSAYNYSRNNLAVFRLLCDLQYQGLQGTYTFSLAQYFPGMAYYPRVVYKQTILSPAVWYLSTHDLKDMQRLSREESIKKIRSLKDQLKLPAIVALSKFDQQLVFNIDNEDEILFLVDCLKGSEQAVLQEFFLPDNHTVQNGQGHALGNQFVSFLYKREAVYSNLQIGNDIITHTKEKEYIIGSKWLYLKLYCNPAIANDVLARKILPLLKTLDQSELQTWFFIRYRDPGYHIRLRLKISEAGVGLVLNKLKRRLSKTISYQLIREYQADTYRREMERYGGDIIELVENYFHGSSDLVVNYIKLVIKKPASYSYHSLAFVSVYELLDRFIPDLPERILFLEKMVDLFYAEFDTHKALKIDLDQKYRELKTEISSLISNDTYYHQFNLTAYSEEFSNAIRKVLKPATAFTSKRRHQLLADMIHMHLNRLFVDKQRKQELIIYYCLYKFQLSVRAITSNRSRPSA</sequence>
<dbReference type="NCBIfam" id="TIGR03891">
    <property type="entry name" value="thiopep_ocin"/>
    <property type="match status" value="1"/>
</dbReference>
<protein>
    <submittedName>
        <fullName evidence="3">Lantibiotic dehydratase</fullName>
    </submittedName>
</protein>
<feature type="domain" description="Lantibiotic dehydratase N-terminal" evidence="1">
    <location>
        <begin position="33"/>
        <end position="669"/>
    </location>
</feature>
<dbReference type="RefSeq" id="WP_377127795.1">
    <property type="nucleotide sequence ID" value="NZ_JBHUON010000014.1"/>
</dbReference>
<name>A0ABW5XNT9_9SPHI</name>
<evidence type="ECO:0000259" key="1">
    <source>
        <dbReference type="Pfam" id="PF04738"/>
    </source>
</evidence>
<dbReference type="InterPro" id="IPR006827">
    <property type="entry name" value="Lant_deHydtase_N"/>
</dbReference>